<keyword evidence="4" id="KW-1185">Reference proteome</keyword>
<feature type="coiled-coil region" evidence="1">
    <location>
        <begin position="514"/>
        <end position="548"/>
    </location>
</feature>
<evidence type="ECO:0000256" key="2">
    <source>
        <dbReference type="SAM" id="MobiDB-lite"/>
    </source>
</evidence>
<keyword evidence="1" id="KW-0175">Coiled coil</keyword>
<feature type="compositionally biased region" description="Basic residues" evidence="2">
    <location>
        <begin position="1"/>
        <end position="12"/>
    </location>
</feature>
<feature type="region of interest" description="Disordered" evidence="2">
    <location>
        <begin position="116"/>
        <end position="136"/>
    </location>
</feature>
<dbReference type="EMBL" id="JAEPRA010000015">
    <property type="protein sequence ID" value="KAG2175111.1"/>
    <property type="molecule type" value="Genomic_DNA"/>
</dbReference>
<feature type="compositionally biased region" description="Polar residues" evidence="2">
    <location>
        <begin position="232"/>
        <end position="243"/>
    </location>
</feature>
<dbReference type="Proteomes" id="UP000612746">
    <property type="component" value="Unassembled WGS sequence"/>
</dbReference>
<evidence type="ECO:0000313" key="4">
    <source>
        <dbReference type="Proteomes" id="UP000612746"/>
    </source>
</evidence>
<dbReference type="AlphaFoldDB" id="A0A8H7PKY0"/>
<accession>A0A8H7PKY0</accession>
<protein>
    <submittedName>
        <fullName evidence="3">Uncharacterized protein</fullName>
    </submittedName>
</protein>
<evidence type="ECO:0000256" key="1">
    <source>
        <dbReference type="SAM" id="Coils"/>
    </source>
</evidence>
<feature type="compositionally biased region" description="Polar residues" evidence="2">
    <location>
        <begin position="118"/>
        <end position="136"/>
    </location>
</feature>
<feature type="region of interest" description="Disordered" evidence="2">
    <location>
        <begin position="177"/>
        <end position="269"/>
    </location>
</feature>
<sequence length="548" mass="61040">MGVSRTRSKSFKRATEEDDVEKSDRDNQDQLIEASVSKISQKKSQATEDIWDIGAVYNTDKVMPKKPIVTYSKKKYKARPELSSLLTSFHAKGGNQLKRADANHQVSKSSIFKETKELQSQTMSTADASNAATPTEMTATLSRNDEQLETLIRSTQNDTDHVSVDQDHDKIIIVTDNDDATGASSSVAAGKQKEAVGKKSTSSKKSLSISRTRREKRMEMDQNEDLQEPVDIQSNSNRMSSHLDSGEIDHTETPQQTEANQYEEAHGSKMPQADEVSLRFEGLQTSLDRLNLSPIGNNVPITKRITSSTPVGFRIQQQHHVPKPMKSFSESLKQANIDIEDKIPDDDDNMTDDIATSVFIDNVPKTDLHAPVPLPTGLDGGDALSQALTDNNTLAPASATSEVLLQPTNTLPNLKEQRKAIEASIAEPSLHDVSNAPIWSPPRSPSIEMARRQSQRSDTQNTIPEGLFEWFGNSIQSQAASTEPNHNVDEEFENFLTPEQLDMTVEQFMRSIYEDKIEQIRKEGQKRIDRLNEELARVRAKLLAELDS</sequence>
<reference evidence="3" key="1">
    <citation type="submission" date="2020-12" db="EMBL/GenBank/DDBJ databases">
        <title>Metabolic potential, ecology and presence of endohyphal bacteria is reflected in genomic diversity of Mucoromycotina.</title>
        <authorList>
            <person name="Muszewska A."/>
            <person name="Okrasinska A."/>
            <person name="Steczkiewicz K."/>
            <person name="Drgas O."/>
            <person name="Orlowska M."/>
            <person name="Perlinska-Lenart U."/>
            <person name="Aleksandrzak-Piekarczyk T."/>
            <person name="Szatraj K."/>
            <person name="Zielenkiewicz U."/>
            <person name="Pilsyk S."/>
            <person name="Malc E."/>
            <person name="Mieczkowski P."/>
            <person name="Kruszewska J.S."/>
            <person name="Biernat P."/>
            <person name="Pawlowska J."/>
        </authorList>
    </citation>
    <scope>NUCLEOTIDE SEQUENCE</scope>
    <source>
        <strain evidence="3">WA0000051536</strain>
    </source>
</reference>
<name>A0A8H7PKY0_9FUNG</name>
<dbReference type="OrthoDB" id="2409403at2759"/>
<feature type="compositionally biased region" description="Low complexity" evidence="2">
    <location>
        <begin position="198"/>
        <end position="210"/>
    </location>
</feature>
<evidence type="ECO:0000313" key="3">
    <source>
        <dbReference type="EMBL" id="KAG2175111.1"/>
    </source>
</evidence>
<gene>
    <name evidence="3" type="ORF">INT44_007589</name>
</gene>
<comment type="caution">
    <text evidence="3">The sequence shown here is derived from an EMBL/GenBank/DDBJ whole genome shotgun (WGS) entry which is preliminary data.</text>
</comment>
<organism evidence="3 4">
    <name type="scientific">Umbelopsis vinacea</name>
    <dbReference type="NCBI Taxonomy" id="44442"/>
    <lineage>
        <taxon>Eukaryota</taxon>
        <taxon>Fungi</taxon>
        <taxon>Fungi incertae sedis</taxon>
        <taxon>Mucoromycota</taxon>
        <taxon>Mucoromycotina</taxon>
        <taxon>Umbelopsidomycetes</taxon>
        <taxon>Umbelopsidales</taxon>
        <taxon>Umbelopsidaceae</taxon>
        <taxon>Umbelopsis</taxon>
    </lineage>
</organism>
<feature type="region of interest" description="Disordered" evidence="2">
    <location>
        <begin position="1"/>
        <end position="29"/>
    </location>
</feature>
<proteinExistence type="predicted"/>